<reference evidence="1 2" key="1">
    <citation type="submission" date="2016-10" db="EMBL/GenBank/DDBJ databases">
        <authorList>
            <person name="de Groot N.N."/>
        </authorList>
    </citation>
    <scope>NUCLEOTIDE SEQUENCE [LARGE SCALE GENOMIC DNA]</scope>
    <source>
        <strain evidence="1 2">CGMCC 1.3430</strain>
    </source>
</reference>
<evidence type="ECO:0000313" key="1">
    <source>
        <dbReference type="EMBL" id="SEA58745.1"/>
    </source>
</evidence>
<organism evidence="1 2">
    <name type="scientific">Alkalimonas amylolytica</name>
    <dbReference type="NCBI Taxonomy" id="152573"/>
    <lineage>
        <taxon>Bacteria</taxon>
        <taxon>Pseudomonadati</taxon>
        <taxon>Pseudomonadota</taxon>
        <taxon>Gammaproteobacteria</taxon>
        <taxon>Alkalimonas</taxon>
    </lineage>
</organism>
<protein>
    <submittedName>
        <fullName evidence="1">Uncharacterized protein</fullName>
    </submittedName>
</protein>
<keyword evidence="2" id="KW-1185">Reference proteome</keyword>
<dbReference type="AlphaFoldDB" id="A0A1H4CE56"/>
<name>A0A1H4CE56_ALKAM</name>
<dbReference type="Proteomes" id="UP000198773">
    <property type="component" value="Unassembled WGS sequence"/>
</dbReference>
<sequence length="78" mass="8360">MLHDVLLEHVVVHSFSDGSGTVFFNQVTGETLGVSLTAQQLERLVSNGETDTSVQAQELHALSRMLKLPSQSPGKANA</sequence>
<accession>A0A1H4CE56</accession>
<proteinExistence type="predicted"/>
<dbReference type="STRING" id="152573.SAMN04488051_104122"/>
<evidence type="ECO:0000313" key="2">
    <source>
        <dbReference type="Proteomes" id="UP000198773"/>
    </source>
</evidence>
<dbReference type="RefSeq" id="WP_091342261.1">
    <property type="nucleotide sequence ID" value="NZ_FNRM01000004.1"/>
</dbReference>
<gene>
    <name evidence="1" type="ORF">SAMN04488051_104122</name>
</gene>
<dbReference type="EMBL" id="FNRM01000004">
    <property type="protein sequence ID" value="SEA58745.1"/>
    <property type="molecule type" value="Genomic_DNA"/>
</dbReference>